<dbReference type="Proteomes" id="UP000076532">
    <property type="component" value="Unassembled WGS sequence"/>
</dbReference>
<feature type="region of interest" description="Disordered" evidence="1">
    <location>
        <begin position="1543"/>
        <end position="1582"/>
    </location>
</feature>
<dbReference type="InterPro" id="IPR036890">
    <property type="entry name" value="HATPase_C_sf"/>
</dbReference>
<keyword evidence="3" id="KW-1185">Reference proteome</keyword>
<sequence length="1786" mass="198948">MELIKKIRRENGCDEDMLLRAQNDPDILSTIKALQGNTSRGLERFSDELYSKSTHFLLELIQNADDNTYAPGVLPELCLTLVRDSNGDAIMGVQCNEVGFKAEDVVAICKVGASTKKNVEGYIADIVLVKGEKGIGFKSVFRVADVVHIASGDYKFKLDRREELGMITPIWDDSSPAGHATPGGTAFVLELAKSEDPKEIAARLVELSSSLLLFLRRLRSLSISTGLGDPNLDRSIVIKCIEAENQVVQVQKTENGVTSSHQYFMTKKSISTFAEDPRRQGISKSEIVLAFPLDDAGRPHISPQTVHAFLPLRDYGFNFIIQADFLTSANREDVLHDSPWNTTLRRGIIETFISTVMFGFKSRPALQFSWLKYLPDGISDIFFLGLEEDIIAKFKNLPILCGSDFQYRKPAAFIIVPANFCDENGTPLIQEEDLPKGVYYLSHYYDLAGDGELFARLGVPQMSEYAFVTALQKIGSRACHKSDRWHELVCYQLYLMQKSQDMMSKASRSNILGLMLLPFSDGSWACGDSAPKILFNSDLAVVPSDLGVRLIKSDILPSSWRYRFFESLGVRTFEPRIVASQILEWHRKVFMGPSRSLDMLLSDALFMFVHRQSCPMGLRVMDEEQKVALSNEVYCDLADASQTVRMREVLRSPARFLHPAYLQVDAKEYQAEWLKWLREVLLVNAYPRLIDGLPSPEFMDLPHYIPSQLFLVVLKETWPTWSGQLSRRGAAVLSNVQLECENGSTHRIGATFLRIGSLGQYEDLPFLPVQLPSSIHWQFLRDLGVSLEVTPSFFLQQLRSIRDGRKVEANVDQIYTQLEARFEDDPDIIRWAFAHELLIFSPLTSDRQWFSFTDAVWIGPPAMTSKLAVKSVYPSHEKLFKVQLGLPSAGLSILASEISSLAKQWKGKRISTLIHEQVLSILHNISQAVMANPLEEHEWLFPLREEPIFPVSTPSKGLILCSQKDHFYVPDISAKYSDMFSTCVPLLAASSATPIQQLMPLLHYNLFSTHMRHLDSSVTVTPSTFGDSKPDSACTGKYASRFTYIERLVHHGQPSPQQLAVLEQLRSMTVHSVHGIQSDFSLESFHHHKEEEAIFDDTSAHISIIRVRSSSPAKIDVFICHRLAELLGVQMDNLLTLIFVNPPDAIDMIMKMKGIPALSVSNPLARHIAIPAPPSRRGSPLDQGWGNNRHEPAQEPSSAPLWASGHRTYPFPTQPVNPRYFESLVPVQLDHRGPDISRFPATSAHPTPSPSFSNGWHSGGNSELPTFNGEASRAASTSEYSVNDVGSDDIKLKHLLPAQAGERPSHFNNPASFNLPKLRDGRSSSTMNHGMGSLSATRPGDPLNPKFSRAITIDTEPKYPSISENFVSNRLTRVDDSPQSSRAPVTQGLNAESSPNTQNNRQFVVKIPSMGRKPLSETTKYNPHLASQRNGMRLMPTPSPMNSRTQSRSSTPQSPLNPNFSRAVDHNIGTELPKYPLVQGNPVSNRPTPVDFSQSSRALFSQGLNADFSKLRKQNRQPMGVDQAGAYEVTVKIPSIAVGRKTLPASIRTTPPTAGEQSDATAGSDEPKASDWPPLQSTPPSWQSYSPGFELALLRLPNVKERVDSVPRKSRDLLVAAMSETDPEISSRIGAAGEYYIYCVLQEKLPGFSADNWTSELRARVPGFDAYQSVSLSDITYTDDQGILTALVYGAEKKREWSGRWPTYHLEVKSTTGVCEESFHMSARQLGIAFDMTAKQSLEPPTEIFALVRVFSLLDSPTYAIYPDPHCLLHEGSLRITSNVSIAPAI</sequence>
<dbReference type="SUPFAM" id="SSF55874">
    <property type="entry name" value="ATPase domain of HSP90 chaperone/DNA topoisomerase II/histidine kinase"/>
    <property type="match status" value="1"/>
</dbReference>
<dbReference type="OrthoDB" id="1262810at2759"/>
<dbReference type="EMBL" id="KV417572">
    <property type="protein sequence ID" value="KZP18493.1"/>
    <property type="molecule type" value="Genomic_DNA"/>
</dbReference>
<name>A0A166H588_9AGAM</name>
<dbReference type="STRING" id="436010.A0A166H588"/>
<organism evidence="2 3">
    <name type="scientific">Athelia psychrophila</name>
    <dbReference type="NCBI Taxonomy" id="1759441"/>
    <lineage>
        <taxon>Eukaryota</taxon>
        <taxon>Fungi</taxon>
        <taxon>Dikarya</taxon>
        <taxon>Basidiomycota</taxon>
        <taxon>Agaricomycotina</taxon>
        <taxon>Agaricomycetes</taxon>
        <taxon>Agaricomycetidae</taxon>
        <taxon>Atheliales</taxon>
        <taxon>Atheliaceae</taxon>
        <taxon>Athelia</taxon>
    </lineage>
</organism>
<dbReference type="PANTHER" id="PTHR32387">
    <property type="entry name" value="WU:FJ29H11"/>
    <property type="match status" value="1"/>
</dbReference>
<dbReference type="Gene3D" id="3.30.565.10">
    <property type="entry name" value="Histidine kinase-like ATPase, C-terminal domain"/>
    <property type="match status" value="1"/>
</dbReference>
<feature type="region of interest" description="Disordered" evidence="1">
    <location>
        <begin position="1413"/>
        <end position="1459"/>
    </location>
</feature>
<feature type="region of interest" description="Disordered" evidence="1">
    <location>
        <begin position="1301"/>
        <end position="1343"/>
    </location>
</feature>
<feature type="compositionally biased region" description="Polar residues" evidence="1">
    <location>
        <begin position="1416"/>
        <end position="1430"/>
    </location>
</feature>
<feature type="region of interest" description="Disordered" evidence="1">
    <location>
        <begin position="1232"/>
        <end position="1272"/>
    </location>
</feature>
<proteinExistence type="predicted"/>
<feature type="compositionally biased region" description="Low complexity" evidence="1">
    <location>
        <begin position="1443"/>
        <end position="1454"/>
    </location>
</feature>
<feature type="region of interest" description="Disordered" evidence="1">
    <location>
        <begin position="1370"/>
        <end position="1400"/>
    </location>
</feature>
<feature type="compositionally biased region" description="Polar residues" evidence="1">
    <location>
        <begin position="1254"/>
        <end position="1265"/>
    </location>
</feature>
<feature type="compositionally biased region" description="Polar residues" evidence="1">
    <location>
        <begin position="1547"/>
        <end position="1561"/>
    </location>
</feature>
<dbReference type="InterPro" id="IPR052957">
    <property type="entry name" value="Auxin_embryo_med"/>
</dbReference>
<reference evidence="2 3" key="1">
    <citation type="journal article" date="2016" name="Mol. Biol. Evol.">
        <title>Comparative Genomics of Early-Diverging Mushroom-Forming Fungi Provides Insights into the Origins of Lignocellulose Decay Capabilities.</title>
        <authorList>
            <person name="Nagy L.G."/>
            <person name="Riley R."/>
            <person name="Tritt A."/>
            <person name="Adam C."/>
            <person name="Daum C."/>
            <person name="Floudas D."/>
            <person name="Sun H."/>
            <person name="Yadav J.S."/>
            <person name="Pangilinan J."/>
            <person name="Larsson K.H."/>
            <person name="Matsuura K."/>
            <person name="Barry K."/>
            <person name="Labutti K."/>
            <person name="Kuo R."/>
            <person name="Ohm R.A."/>
            <person name="Bhattacharya S.S."/>
            <person name="Shirouzu T."/>
            <person name="Yoshinaga Y."/>
            <person name="Martin F.M."/>
            <person name="Grigoriev I.V."/>
            <person name="Hibbett D.S."/>
        </authorList>
    </citation>
    <scope>NUCLEOTIDE SEQUENCE [LARGE SCALE GENOMIC DNA]</scope>
    <source>
        <strain evidence="2 3">CBS 109695</strain>
    </source>
</reference>
<feature type="compositionally biased region" description="Low complexity" evidence="1">
    <location>
        <begin position="1239"/>
        <end position="1253"/>
    </location>
</feature>
<dbReference type="PANTHER" id="PTHR32387:SF0">
    <property type="entry name" value="PROTEIN NO VEIN"/>
    <property type="match status" value="1"/>
</dbReference>
<feature type="region of interest" description="Disordered" evidence="1">
    <location>
        <begin position="1169"/>
        <end position="1206"/>
    </location>
</feature>
<gene>
    <name evidence="2" type="ORF">FIBSPDRAFT_933441</name>
</gene>
<evidence type="ECO:0008006" key="4">
    <source>
        <dbReference type="Google" id="ProtNLM"/>
    </source>
</evidence>
<evidence type="ECO:0000313" key="3">
    <source>
        <dbReference type="Proteomes" id="UP000076532"/>
    </source>
</evidence>
<evidence type="ECO:0000256" key="1">
    <source>
        <dbReference type="SAM" id="MobiDB-lite"/>
    </source>
</evidence>
<protein>
    <recommendedName>
        <fullName evidence="4">Protein NO VEIN C-terminal domain-containing protein</fullName>
    </recommendedName>
</protein>
<evidence type="ECO:0000313" key="2">
    <source>
        <dbReference type="EMBL" id="KZP18493.1"/>
    </source>
</evidence>
<accession>A0A166H588</accession>